<dbReference type="CDD" id="cd04647">
    <property type="entry name" value="LbH_MAT_like"/>
    <property type="match status" value="1"/>
</dbReference>
<dbReference type="Proteomes" id="UP000198034">
    <property type="component" value="Unassembled WGS sequence"/>
</dbReference>
<keyword evidence="1 4" id="KW-0808">Transferase</keyword>
<evidence type="ECO:0000313" key="5">
    <source>
        <dbReference type="Proteomes" id="UP000198034"/>
    </source>
</evidence>
<dbReference type="AlphaFoldDB" id="A0A246GDX4"/>
<proteinExistence type="predicted"/>
<dbReference type="Gene3D" id="2.160.10.10">
    <property type="entry name" value="Hexapeptide repeat proteins"/>
    <property type="match status" value="1"/>
</dbReference>
<dbReference type="PANTHER" id="PTHR23416">
    <property type="entry name" value="SIALIC ACID SYNTHASE-RELATED"/>
    <property type="match status" value="1"/>
</dbReference>
<name>A0A246GDX4_9FLAO</name>
<organism evidence="4 5">
    <name type="scientific">Flavobacterium columnare</name>
    <dbReference type="NCBI Taxonomy" id="996"/>
    <lineage>
        <taxon>Bacteria</taxon>
        <taxon>Pseudomonadati</taxon>
        <taxon>Bacteroidota</taxon>
        <taxon>Flavobacteriia</taxon>
        <taxon>Flavobacteriales</taxon>
        <taxon>Flavobacteriaceae</taxon>
        <taxon>Flavobacterium</taxon>
    </lineage>
</organism>
<dbReference type="InterPro" id="IPR051159">
    <property type="entry name" value="Hexapeptide_acetyltransf"/>
</dbReference>
<evidence type="ECO:0000256" key="1">
    <source>
        <dbReference type="ARBA" id="ARBA00022679"/>
    </source>
</evidence>
<keyword evidence="3" id="KW-0012">Acyltransferase</keyword>
<comment type="caution">
    <text evidence="4">The sequence shown here is derived from an EMBL/GenBank/DDBJ whole genome shotgun (WGS) entry which is preliminary data.</text>
</comment>
<dbReference type="SUPFAM" id="SSF51161">
    <property type="entry name" value="Trimeric LpxA-like enzymes"/>
    <property type="match status" value="1"/>
</dbReference>
<evidence type="ECO:0000313" key="4">
    <source>
        <dbReference type="EMBL" id="OWP79601.1"/>
    </source>
</evidence>
<dbReference type="Pfam" id="PF00132">
    <property type="entry name" value="Hexapep"/>
    <property type="match status" value="1"/>
</dbReference>
<sequence length="198" mass="22189">MKDRIIQYGIWGIVRMSVNLIRTRIFYSKARIIRFPFDIRGSKFINFGKGFTCGPGCRLEAYPQQNERVLFFGNNVQLNDYVHITAMKKVFIGNNVLLASKIYISDCSHGSYAGNTDDSHPDISPNKRQLFAKPVVIEDNVWLGEFVSVLPGVTIGKGTIVGANSVVSKSLPPYVIAVGAPAKPIKKFNFSIKMWERI</sequence>
<evidence type="ECO:0000256" key="3">
    <source>
        <dbReference type="ARBA" id="ARBA00023315"/>
    </source>
</evidence>
<dbReference type="InterPro" id="IPR011004">
    <property type="entry name" value="Trimer_LpxA-like_sf"/>
</dbReference>
<reference evidence="4 5" key="1">
    <citation type="journal article" date="2017" name="Infect. Genet. Evol.">
        <title>Comparative genome analysis of fish pathogen Flavobacterium columnare reveals extensive sequence diversity within the species.</title>
        <authorList>
            <person name="Kayansamruaj P."/>
            <person name="Dong H.T."/>
            <person name="Hirono I."/>
            <person name="Kondo H."/>
            <person name="Senapin S."/>
            <person name="Rodkhum C."/>
        </authorList>
    </citation>
    <scope>NUCLEOTIDE SEQUENCE [LARGE SCALE GENOMIC DNA]</scope>
    <source>
        <strain evidence="4 5">1214</strain>
    </source>
</reference>
<dbReference type="InterPro" id="IPR018357">
    <property type="entry name" value="Hexapep_transf_CS"/>
</dbReference>
<dbReference type="EMBL" id="MTCY01000002">
    <property type="protein sequence ID" value="OWP79601.1"/>
    <property type="molecule type" value="Genomic_DNA"/>
</dbReference>
<dbReference type="PANTHER" id="PTHR23416:SF78">
    <property type="entry name" value="LIPOPOLYSACCHARIDE BIOSYNTHESIS O-ACETYL TRANSFERASE WBBJ-RELATED"/>
    <property type="match status" value="1"/>
</dbReference>
<dbReference type="PROSITE" id="PS00101">
    <property type="entry name" value="HEXAPEP_TRANSFERASES"/>
    <property type="match status" value="1"/>
</dbReference>
<accession>A0A246GDX4</accession>
<protein>
    <submittedName>
        <fullName evidence="4">Acetyltransferase</fullName>
    </submittedName>
</protein>
<gene>
    <name evidence="4" type="ORF">BWK62_01360</name>
</gene>
<evidence type="ECO:0000256" key="2">
    <source>
        <dbReference type="ARBA" id="ARBA00022737"/>
    </source>
</evidence>
<dbReference type="InterPro" id="IPR001451">
    <property type="entry name" value="Hexapep"/>
</dbReference>
<keyword evidence="2" id="KW-0677">Repeat</keyword>
<dbReference type="GO" id="GO:0016746">
    <property type="term" value="F:acyltransferase activity"/>
    <property type="evidence" value="ECO:0007669"/>
    <property type="project" value="UniProtKB-KW"/>
</dbReference>